<evidence type="ECO:0000256" key="15">
    <source>
        <dbReference type="PIRSR" id="PIRSR600829-1"/>
    </source>
</evidence>
<dbReference type="STRING" id="1797724.A3A48_02550"/>
<evidence type="ECO:0000313" key="21">
    <source>
        <dbReference type="Proteomes" id="UP000178336"/>
    </source>
</evidence>
<evidence type="ECO:0000256" key="17">
    <source>
        <dbReference type="PIRSR" id="PIRSR600829-3"/>
    </source>
</evidence>
<keyword evidence="18" id="KW-0460">Magnesium</keyword>
<dbReference type="Pfam" id="PF01219">
    <property type="entry name" value="DAGK_prokar"/>
    <property type="match status" value="1"/>
</dbReference>
<feature type="binding site" evidence="16">
    <location>
        <position position="77"/>
    </location>
    <ligand>
        <name>substrate</name>
    </ligand>
</feature>
<evidence type="ECO:0000256" key="6">
    <source>
        <dbReference type="ARBA" id="ARBA00022692"/>
    </source>
</evidence>
<name>A0A1F5GQV0_9BACT</name>
<evidence type="ECO:0008006" key="22">
    <source>
        <dbReference type="Google" id="ProtNLM"/>
    </source>
</evidence>
<accession>A0A1F5GQV0</accession>
<keyword evidence="7 17" id="KW-0547">Nucleotide-binding</keyword>
<dbReference type="CDD" id="cd14265">
    <property type="entry name" value="UDPK_IM_like"/>
    <property type="match status" value="1"/>
</dbReference>
<evidence type="ECO:0000256" key="11">
    <source>
        <dbReference type="ARBA" id="ARBA00023098"/>
    </source>
</evidence>
<keyword evidence="5" id="KW-0808">Transferase</keyword>
<evidence type="ECO:0000256" key="4">
    <source>
        <dbReference type="ARBA" id="ARBA00022516"/>
    </source>
</evidence>
<keyword evidence="13" id="KW-0594">Phospholipid biosynthesis</keyword>
<evidence type="ECO:0000256" key="19">
    <source>
        <dbReference type="SAM" id="Phobius"/>
    </source>
</evidence>
<comment type="cofactor">
    <cofactor evidence="18">
        <name>Mg(2+)</name>
        <dbReference type="ChEBI" id="CHEBI:18420"/>
    </cofactor>
    <text evidence="18">Mn(2+), Zn(2+), Cd(2+) and Co(2+) support activity to lesser extents.</text>
</comment>
<feature type="binding site" evidence="17">
    <location>
        <position position="84"/>
    </location>
    <ligand>
        <name>ATP</name>
        <dbReference type="ChEBI" id="CHEBI:30616"/>
    </ligand>
</feature>
<keyword evidence="18" id="KW-0479">Metal-binding</keyword>
<evidence type="ECO:0000256" key="18">
    <source>
        <dbReference type="PIRSR" id="PIRSR600829-4"/>
    </source>
</evidence>
<dbReference type="AlphaFoldDB" id="A0A1F5GQV0"/>
<organism evidence="20 21">
    <name type="scientific">Candidatus Curtissbacteria bacterium RIFCSPLOWO2_01_FULL_37_9</name>
    <dbReference type="NCBI Taxonomy" id="1797724"/>
    <lineage>
        <taxon>Bacteria</taxon>
        <taxon>Candidatus Curtissiibacteriota</taxon>
    </lineage>
</organism>
<dbReference type="GO" id="GO:0005886">
    <property type="term" value="C:plasma membrane"/>
    <property type="evidence" value="ECO:0007669"/>
    <property type="project" value="UniProtKB-SubCell"/>
</dbReference>
<evidence type="ECO:0000256" key="7">
    <source>
        <dbReference type="ARBA" id="ARBA00022741"/>
    </source>
</evidence>
<evidence type="ECO:0000256" key="16">
    <source>
        <dbReference type="PIRSR" id="PIRSR600829-2"/>
    </source>
</evidence>
<keyword evidence="10 19" id="KW-1133">Transmembrane helix</keyword>
<keyword evidence="12 19" id="KW-0472">Membrane</keyword>
<keyword evidence="14" id="KW-1208">Phospholipid metabolism</keyword>
<evidence type="ECO:0000256" key="2">
    <source>
        <dbReference type="ARBA" id="ARBA00005967"/>
    </source>
</evidence>
<keyword evidence="9 17" id="KW-0067">ATP-binding</keyword>
<dbReference type="InterPro" id="IPR033717">
    <property type="entry name" value="UDPK"/>
</dbReference>
<comment type="subcellular location">
    <subcellularLocation>
        <location evidence="1">Cell membrane</location>
        <topology evidence="1">Multi-pass membrane protein</topology>
    </subcellularLocation>
</comment>
<evidence type="ECO:0000256" key="9">
    <source>
        <dbReference type="ARBA" id="ARBA00022840"/>
    </source>
</evidence>
<feature type="active site" description="Proton acceptor" evidence="15">
    <location>
        <position position="77"/>
    </location>
</feature>
<dbReference type="PANTHER" id="PTHR34299">
    <property type="entry name" value="DIACYLGLYCEROL KINASE"/>
    <property type="match status" value="1"/>
</dbReference>
<comment type="caution">
    <text evidence="20">The sequence shown here is derived from an EMBL/GenBank/DDBJ whole genome shotgun (WGS) entry which is preliminary data.</text>
</comment>
<dbReference type="GO" id="GO:0008654">
    <property type="term" value="P:phospholipid biosynthetic process"/>
    <property type="evidence" value="ECO:0007669"/>
    <property type="project" value="UniProtKB-KW"/>
</dbReference>
<feature type="transmembrane region" description="Helical" evidence="19">
    <location>
        <begin position="104"/>
        <end position="125"/>
    </location>
</feature>
<dbReference type="GO" id="GO:0046872">
    <property type="term" value="F:metal ion binding"/>
    <property type="evidence" value="ECO:0007669"/>
    <property type="project" value="UniProtKB-KW"/>
</dbReference>
<keyword evidence="4" id="KW-0444">Lipid biosynthesis</keyword>
<keyword evidence="8" id="KW-0418">Kinase</keyword>
<evidence type="ECO:0000256" key="12">
    <source>
        <dbReference type="ARBA" id="ARBA00023136"/>
    </source>
</evidence>
<comment type="similarity">
    <text evidence="2">Belongs to the bacterial diacylglycerol kinase family.</text>
</comment>
<feature type="binding site" evidence="17">
    <location>
        <begin position="93"/>
        <end position="95"/>
    </location>
    <ligand>
        <name>ATP</name>
        <dbReference type="ChEBI" id="CHEBI:30616"/>
    </ligand>
</feature>
<dbReference type="GO" id="GO:0016301">
    <property type="term" value="F:kinase activity"/>
    <property type="evidence" value="ECO:0007669"/>
    <property type="project" value="UniProtKB-KW"/>
</dbReference>
<reference evidence="20 21" key="1">
    <citation type="journal article" date="2016" name="Nat. Commun.">
        <title>Thousands of microbial genomes shed light on interconnected biogeochemical processes in an aquifer system.</title>
        <authorList>
            <person name="Anantharaman K."/>
            <person name="Brown C.T."/>
            <person name="Hug L.A."/>
            <person name="Sharon I."/>
            <person name="Castelle C.J."/>
            <person name="Probst A.J."/>
            <person name="Thomas B.C."/>
            <person name="Singh A."/>
            <person name="Wilkins M.J."/>
            <person name="Karaoz U."/>
            <person name="Brodie E.L."/>
            <person name="Williams K.H."/>
            <person name="Hubbard S.S."/>
            <person name="Banfield J.F."/>
        </authorList>
    </citation>
    <scope>NUCLEOTIDE SEQUENCE [LARGE SCALE GENOMIC DNA]</scope>
</reference>
<evidence type="ECO:0000256" key="13">
    <source>
        <dbReference type="ARBA" id="ARBA00023209"/>
    </source>
</evidence>
<sequence>MEKRDGLPAGRQGFFKHQLKSFNFAIEGIIFSFKSGLHFKFHILALIMVIIFGLYFSISQFEWLVIILISSAVISAEAMNTALEQTCNVLHPEDHPVVRLAKHCAAGGVLILSVAAILIGLIIFIPKIFG</sequence>
<evidence type="ECO:0000256" key="5">
    <source>
        <dbReference type="ARBA" id="ARBA00022679"/>
    </source>
</evidence>
<dbReference type="GO" id="GO:0005524">
    <property type="term" value="F:ATP binding"/>
    <property type="evidence" value="ECO:0007669"/>
    <property type="project" value="UniProtKB-KW"/>
</dbReference>
<keyword evidence="6 19" id="KW-0812">Transmembrane</keyword>
<evidence type="ECO:0000256" key="3">
    <source>
        <dbReference type="ARBA" id="ARBA00022475"/>
    </source>
</evidence>
<dbReference type="InterPro" id="IPR036945">
    <property type="entry name" value="DAGK_sf"/>
</dbReference>
<evidence type="ECO:0000313" key="20">
    <source>
        <dbReference type="EMBL" id="OGD94215.1"/>
    </source>
</evidence>
<gene>
    <name evidence="20" type="ORF">A3A48_02550</name>
</gene>
<feature type="binding site" evidence="18">
    <location>
        <position position="84"/>
    </location>
    <ligand>
        <name>a divalent metal cation</name>
        <dbReference type="ChEBI" id="CHEBI:60240"/>
    </ligand>
</feature>
<protein>
    <recommendedName>
        <fullName evidence="22">Diacylglycerol kinase</fullName>
    </recommendedName>
</protein>
<dbReference type="Proteomes" id="UP000178336">
    <property type="component" value="Unassembled WGS sequence"/>
</dbReference>
<dbReference type="EMBL" id="MFBN01000050">
    <property type="protein sequence ID" value="OGD94215.1"/>
    <property type="molecule type" value="Genomic_DNA"/>
</dbReference>
<evidence type="ECO:0000256" key="10">
    <source>
        <dbReference type="ARBA" id="ARBA00022989"/>
    </source>
</evidence>
<feature type="transmembrane region" description="Helical" evidence="19">
    <location>
        <begin position="41"/>
        <end position="58"/>
    </location>
</feature>
<evidence type="ECO:0000256" key="8">
    <source>
        <dbReference type="ARBA" id="ARBA00022777"/>
    </source>
</evidence>
<keyword evidence="3" id="KW-1003">Cell membrane</keyword>
<feature type="transmembrane region" description="Helical" evidence="19">
    <location>
        <begin position="64"/>
        <end position="83"/>
    </location>
</feature>
<dbReference type="Gene3D" id="1.10.287.3610">
    <property type="match status" value="1"/>
</dbReference>
<dbReference type="InterPro" id="IPR000829">
    <property type="entry name" value="DAGK"/>
</dbReference>
<proteinExistence type="inferred from homology"/>
<evidence type="ECO:0000256" key="14">
    <source>
        <dbReference type="ARBA" id="ARBA00023264"/>
    </source>
</evidence>
<evidence type="ECO:0000256" key="1">
    <source>
        <dbReference type="ARBA" id="ARBA00004651"/>
    </source>
</evidence>
<keyword evidence="11" id="KW-0443">Lipid metabolism</keyword>
<dbReference type="PANTHER" id="PTHR34299:SF1">
    <property type="entry name" value="DIACYLGLYCEROL KINASE"/>
    <property type="match status" value="1"/>
</dbReference>